<name>A0ABQ3JK24_9PSEU</name>
<reference evidence="2" key="1">
    <citation type="journal article" date="2019" name="Int. J. Syst. Evol. Microbiol.">
        <title>The Global Catalogue of Microorganisms (GCM) 10K type strain sequencing project: providing services to taxonomists for standard genome sequencing and annotation.</title>
        <authorList>
            <consortium name="The Broad Institute Genomics Platform"/>
            <consortium name="The Broad Institute Genome Sequencing Center for Infectious Disease"/>
            <person name="Wu L."/>
            <person name="Ma J."/>
        </authorList>
    </citation>
    <scope>NUCLEOTIDE SEQUENCE [LARGE SCALE GENOMIC DNA]</scope>
    <source>
        <strain evidence="2">CGMCC 4.7677</strain>
    </source>
</reference>
<sequence>MSEPWPPAEAERQGVSIKELADYLGRADPGFTLRTYTPRMTACRRPDLENRPSRHPGK</sequence>
<evidence type="ECO:0000313" key="1">
    <source>
        <dbReference type="EMBL" id="GHF26681.1"/>
    </source>
</evidence>
<gene>
    <name evidence="1" type="ORF">GCM10017786_71080</name>
</gene>
<dbReference type="EMBL" id="BNAU01000012">
    <property type="protein sequence ID" value="GHF26681.1"/>
    <property type="molecule type" value="Genomic_DNA"/>
</dbReference>
<dbReference type="RefSeq" id="WP_191249167.1">
    <property type="nucleotide sequence ID" value="NZ_BNAU01000012.1"/>
</dbReference>
<accession>A0ABQ3JK24</accession>
<protein>
    <submittedName>
        <fullName evidence="1">Uncharacterized protein</fullName>
    </submittedName>
</protein>
<organism evidence="1 2">
    <name type="scientific">Amycolatopsis deserti</name>
    <dbReference type="NCBI Taxonomy" id="185696"/>
    <lineage>
        <taxon>Bacteria</taxon>
        <taxon>Bacillati</taxon>
        <taxon>Actinomycetota</taxon>
        <taxon>Actinomycetes</taxon>
        <taxon>Pseudonocardiales</taxon>
        <taxon>Pseudonocardiaceae</taxon>
        <taxon>Amycolatopsis</taxon>
    </lineage>
</organism>
<keyword evidence="2" id="KW-1185">Reference proteome</keyword>
<comment type="caution">
    <text evidence="1">The sequence shown here is derived from an EMBL/GenBank/DDBJ whole genome shotgun (WGS) entry which is preliminary data.</text>
</comment>
<dbReference type="Proteomes" id="UP000605897">
    <property type="component" value="Unassembled WGS sequence"/>
</dbReference>
<evidence type="ECO:0000313" key="2">
    <source>
        <dbReference type="Proteomes" id="UP000605897"/>
    </source>
</evidence>
<proteinExistence type="predicted"/>